<dbReference type="GO" id="GO:0004553">
    <property type="term" value="F:hydrolase activity, hydrolyzing O-glycosyl compounds"/>
    <property type="evidence" value="ECO:0007669"/>
    <property type="project" value="InterPro"/>
</dbReference>
<dbReference type="InterPro" id="IPR020004">
    <property type="entry name" value="UDP-GlcNAc_Epase"/>
</dbReference>
<dbReference type="Proteomes" id="UP000243784">
    <property type="component" value="Chromosome"/>
</dbReference>
<dbReference type="PANTHER" id="PTHR43174:SF3">
    <property type="entry name" value="UDP-N-ACETYLGLUCOSAMINE 2-EPIMERASE"/>
    <property type="match status" value="1"/>
</dbReference>
<accession>A0A1D9E0F5</accession>
<name>A0A1D9E0F5_9MICO</name>
<feature type="domain" description="UDP-N-acetylglucosamine 2-epimerase" evidence="1">
    <location>
        <begin position="258"/>
        <end position="391"/>
    </location>
</feature>
<evidence type="ECO:0000313" key="2">
    <source>
        <dbReference type="EMBL" id="AOY56529.1"/>
    </source>
</evidence>
<dbReference type="RefSeq" id="WP_070955029.1">
    <property type="nucleotide sequence ID" value="NZ_CP015208.1"/>
</dbReference>
<organism evidence="2 3">
    <name type="scientific">Candidatus Rhodoluna planktonica</name>
    <dbReference type="NCBI Taxonomy" id="535712"/>
    <lineage>
        <taxon>Bacteria</taxon>
        <taxon>Bacillati</taxon>
        <taxon>Actinomycetota</taxon>
        <taxon>Actinomycetes</taxon>
        <taxon>Micrococcales</taxon>
        <taxon>Microbacteriaceae</taxon>
        <taxon>Luna cluster</taxon>
        <taxon>Luna-1 subcluster</taxon>
        <taxon>Rhodoluna</taxon>
    </lineage>
</organism>
<dbReference type="STRING" id="535712.A4Z71_06170"/>
<evidence type="ECO:0000313" key="3">
    <source>
        <dbReference type="Proteomes" id="UP000243784"/>
    </source>
</evidence>
<dbReference type="OrthoDB" id="9803238at2"/>
<dbReference type="Pfam" id="PF02350">
    <property type="entry name" value="Epimerase_2"/>
    <property type="match status" value="2"/>
</dbReference>
<dbReference type="EMBL" id="CP015208">
    <property type="protein sequence ID" value="AOY56529.1"/>
    <property type="molecule type" value="Genomic_DNA"/>
</dbReference>
<dbReference type="AlphaFoldDB" id="A0A1D9E0F5"/>
<dbReference type="Gene3D" id="3.40.50.2000">
    <property type="entry name" value="Glycogen Phosphorylase B"/>
    <property type="match status" value="2"/>
</dbReference>
<feature type="domain" description="UDP-N-acetylglucosamine 2-epimerase" evidence="1">
    <location>
        <begin position="24"/>
        <end position="232"/>
    </location>
</feature>
<dbReference type="SUPFAM" id="SSF53756">
    <property type="entry name" value="UDP-Glycosyltransferase/glycogen phosphorylase"/>
    <property type="match status" value="1"/>
</dbReference>
<gene>
    <name evidence="2" type="ORF">A4Z71_06170</name>
</gene>
<dbReference type="NCBIfam" id="TIGR03568">
    <property type="entry name" value="NeuC_NnaA"/>
    <property type="match status" value="1"/>
</dbReference>
<dbReference type="KEGG" id="rpla:A4Z71_06170"/>
<sequence length="408" mass="43070">MRKIAIMTGTRADYGLLRNLIAQVAAEPKATLQLIVTGTHLSAAHGSTVSEIYADGFEPAAEVAIWGESSASIDAAIETGEAVAAFARVLNDLKPDVVVVLGDRLEAFAMATAATVLLIPVAHIHGGELTLGAMDDALRHSITKLSYLHFVTTEEHRDRVLQLGEEPQRVFNFGAPVLDAIANLQLLSREELEHKFGVRFGEKTVMMTFHPAAFDVAPAQVLIDELLAALEAVSAAGPAGAGVSTASGTTGAPTATGTVQLIITGTNNDIGSAEVRAAIAKFVTTHADRVSYVESFGQLGYLSMMKQVDVVAGNSSSTVLEAPIFGVPSVLIGNRQEGRPMGDSVLKPEAQRAEILAALQQALSDEFRARAAAAKSPFGEPGFAAKATKVLVEIDLPQPPKKKFWENK</sequence>
<dbReference type="InterPro" id="IPR029767">
    <property type="entry name" value="WecB-like"/>
</dbReference>
<dbReference type="GO" id="GO:0006047">
    <property type="term" value="P:UDP-N-acetylglucosamine metabolic process"/>
    <property type="evidence" value="ECO:0007669"/>
    <property type="project" value="InterPro"/>
</dbReference>
<keyword evidence="3" id="KW-1185">Reference proteome</keyword>
<dbReference type="InterPro" id="IPR003331">
    <property type="entry name" value="UDP_GlcNAc_Epimerase_2_dom"/>
</dbReference>
<dbReference type="PANTHER" id="PTHR43174">
    <property type="entry name" value="UDP-N-ACETYLGLUCOSAMINE 2-EPIMERASE"/>
    <property type="match status" value="1"/>
</dbReference>
<proteinExistence type="predicted"/>
<reference evidence="2 3" key="1">
    <citation type="journal article" date="2016" name="Biochim. Biophys. Acta">
        <title>Photochemical characterization of actinorhodopsin and its functional existence in the natural host.</title>
        <authorList>
            <person name="Nakamura S."/>
            <person name="Kikukawa T."/>
            <person name="Tamogami J."/>
            <person name="Kamiya M."/>
            <person name="Aizawa T."/>
            <person name="Hahn M.W."/>
            <person name="Ihara K."/>
            <person name="Kamo N."/>
            <person name="Demura M."/>
        </authorList>
    </citation>
    <scope>NUCLEOTIDE SEQUENCE [LARGE SCALE GENOMIC DNA]</scope>
    <source>
        <strain evidence="2 3">MWH-Dar1</strain>
    </source>
</reference>
<evidence type="ECO:0000259" key="1">
    <source>
        <dbReference type="Pfam" id="PF02350"/>
    </source>
</evidence>
<protein>
    <recommendedName>
        <fullName evidence="1">UDP-N-acetylglucosamine 2-epimerase domain-containing protein</fullName>
    </recommendedName>
</protein>